<evidence type="ECO:0000313" key="6">
    <source>
        <dbReference type="EMBL" id="CAG2192679.1"/>
    </source>
</evidence>
<keyword evidence="4 5" id="KW-0472">Membrane</keyword>
<feature type="transmembrane region" description="Helical" evidence="5">
    <location>
        <begin position="56"/>
        <end position="76"/>
    </location>
</feature>
<protein>
    <recommendedName>
        <fullName evidence="8">Transmembrane protein</fullName>
    </recommendedName>
</protein>
<dbReference type="GO" id="GO:0005765">
    <property type="term" value="C:lysosomal membrane"/>
    <property type="evidence" value="ECO:0007669"/>
    <property type="project" value="TreeGrafter"/>
</dbReference>
<keyword evidence="3 5" id="KW-1133">Transmembrane helix</keyword>
<dbReference type="InterPro" id="IPR001129">
    <property type="entry name" value="Membr-assoc_MAPEG"/>
</dbReference>
<evidence type="ECO:0008006" key="8">
    <source>
        <dbReference type="Google" id="ProtNLM"/>
    </source>
</evidence>
<evidence type="ECO:0000256" key="2">
    <source>
        <dbReference type="ARBA" id="ARBA00022692"/>
    </source>
</evidence>
<organism evidence="6 7">
    <name type="scientific">Mytilus edulis</name>
    <name type="common">Blue mussel</name>
    <dbReference type="NCBI Taxonomy" id="6550"/>
    <lineage>
        <taxon>Eukaryota</taxon>
        <taxon>Metazoa</taxon>
        <taxon>Spiralia</taxon>
        <taxon>Lophotrochozoa</taxon>
        <taxon>Mollusca</taxon>
        <taxon>Bivalvia</taxon>
        <taxon>Autobranchia</taxon>
        <taxon>Pteriomorphia</taxon>
        <taxon>Mytilida</taxon>
        <taxon>Mytiloidea</taxon>
        <taxon>Mytilidae</taxon>
        <taxon>Mytilinae</taxon>
        <taxon>Mytilus</taxon>
    </lineage>
</organism>
<evidence type="ECO:0000256" key="3">
    <source>
        <dbReference type="ARBA" id="ARBA00022989"/>
    </source>
</evidence>
<feature type="transmembrane region" description="Helical" evidence="5">
    <location>
        <begin position="277"/>
        <end position="298"/>
    </location>
</feature>
<gene>
    <name evidence="6" type="ORF">MEDL_7829</name>
</gene>
<reference evidence="6" key="1">
    <citation type="submission" date="2021-03" db="EMBL/GenBank/DDBJ databases">
        <authorList>
            <person name="Bekaert M."/>
        </authorList>
    </citation>
    <scope>NUCLEOTIDE SEQUENCE</scope>
</reference>
<dbReference type="OrthoDB" id="8887147at2759"/>
<dbReference type="GO" id="GO:0045055">
    <property type="term" value="P:regulated exocytosis"/>
    <property type="evidence" value="ECO:0007669"/>
    <property type="project" value="TreeGrafter"/>
</dbReference>
<name>A0A8S3QAP2_MYTED</name>
<feature type="transmembrane region" description="Helical" evidence="5">
    <location>
        <begin position="199"/>
        <end position="221"/>
    </location>
</feature>
<evidence type="ECO:0000313" key="7">
    <source>
        <dbReference type="Proteomes" id="UP000683360"/>
    </source>
</evidence>
<dbReference type="EMBL" id="CAJPWZ010000432">
    <property type="protein sequence ID" value="CAG2192679.1"/>
    <property type="molecule type" value="Genomic_DNA"/>
</dbReference>
<evidence type="ECO:0000256" key="5">
    <source>
        <dbReference type="SAM" id="Phobius"/>
    </source>
</evidence>
<comment type="subcellular location">
    <subcellularLocation>
        <location evidence="1">Membrane</location>
    </subcellularLocation>
</comment>
<proteinExistence type="predicted"/>
<accession>A0A8S3QAP2</accession>
<feature type="transmembrane region" description="Helical" evidence="5">
    <location>
        <begin position="168"/>
        <end position="187"/>
    </location>
</feature>
<dbReference type="InterPro" id="IPR023352">
    <property type="entry name" value="MAPEG-like_dom_sf"/>
</dbReference>
<dbReference type="PANTHER" id="PTHR31004">
    <property type="entry name" value="TRANSMEMBRANE PROTEIN 79"/>
    <property type="match status" value="1"/>
</dbReference>
<dbReference type="Proteomes" id="UP000683360">
    <property type="component" value="Unassembled WGS sequence"/>
</dbReference>
<keyword evidence="7" id="KW-1185">Reference proteome</keyword>
<sequence length="385" mass="43339">MSDKKVSSKRPYGENINKTMIQFAATAVFLAVFYALEKSIPLDTSQLTSPIDRLTYTIRWLFLSSTTIMFAMFGVLNVRGNTDAIDPLNGGSENLVELPNRILRNTTEQFIIHASAVLTLSTFMDENSMRNIPLLTTTAGKYFKTMSDNKQSMKKTLEENKSRAKKQFAVTAVFIGVYFAVGNTIPLDTSELTTPTDRLIYTIRWLFLSSLTMMFAMFGVLRVRGSTDAIDPLNGSSENLVELPNRILRNTTEQLILHASTVLTLSTFMDENSMRNIPLLVVLFILGRLLYAIGFSSAPMNRALGFSMTFWPTMATYISVAHTSCIIMSDKKKSIKKPFEENKSLANKQIVATIVFNVLFLLWEITGTNRHVTTNDTNRSFDIHY</sequence>
<comment type="caution">
    <text evidence="6">The sequence shown here is derived from an EMBL/GenBank/DDBJ whole genome shotgun (WGS) entry which is preliminary data.</text>
</comment>
<dbReference type="GO" id="GO:0032588">
    <property type="term" value="C:trans-Golgi network membrane"/>
    <property type="evidence" value="ECO:0007669"/>
    <property type="project" value="TreeGrafter"/>
</dbReference>
<feature type="transmembrane region" description="Helical" evidence="5">
    <location>
        <begin position="20"/>
        <end position="36"/>
    </location>
</feature>
<feature type="transmembrane region" description="Helical" evidence="5">
    <location>
        <begin position="350"/>
        <end position="366"/>
    </location>
</feature>
<dbReference type="AlphaFoldDB" id="A0A8S3QAP2"/>
<keyword evidence="2 5" id="KW-0812">Transmembrane</keyword>
<dbReference type="Pfam" id="PF01124">
    <property type="entry name" value="MAPEG"/>
    <property type="match status" value="1"/>
</dbReference>
<dbReference type="PANTHER" id="PTHR31004:SF1">
    <property type="entry name" value="TRANSMEMBRANE PROTEIN 79"/>
    <property type="match status" value="1"/>
</dbReference>
<feature type="transmembrane region" description="Helical" evidence="5">
    <location>
        <begin position="310"/>
        <end position="329"/>
    </location>
</feature>
<evidence type="ECO:0000256" key="1">
    <source>
        <dbReference type="ARBA" id="ARBA00004370"/>
    </source>
</evidence>
<evidence type="ECO:0000256" key="4">
    <source>
        <dbReference type="ARBA" id="ARBA00023136"/>
    </source>
</evidence>
<dbReference type="SUPFAM" id="SSF161084">
    <property type="entry name" value="MAPEG domain-like"/>
    <property type="match status" value="1"/>
</dbReference>
<dbReference type="Gene3D" id="1.20.120.550">
    <property type="entry name" value="Membrane associated eicosanoid/glutathione metabolism-like domain"/>
    <property type="match status" value="1"/>
</dbReference>